<evidence type="ECO:0000256" key="4">
    <source>
        <dbReference type="ARBA" id="ARBA00022990"/>
    </source>
</evidence>
<evidence type="ECO:0000256" key="5">
    <source>
        <dbReference type="ARBA" id="ARBA00023125"/>
    </source>
</evidence>
<dbReference type="Gene3D" id="1.10.720.40">
    <property type="match status" value="2"/>
</dbReference>
<reference evidence="10" key="3">
    <citation type="submission" date="2025-09" db="UniProtKB">
        <authorList>
            <consortium name="Ensembl"/>
        </authorList>
    </citation>
    <scope>IDENTIFICATION</scope>
</reference>
<keyword evidence="7" id="KW-0472">Membrane</keyword>
<dbReference type="Pfam" id="PF03020">
    <property type="entry name" value="LEM"/>
    <property type="match status" value="1"/>
</dbReference>
<feature type="domain" description="LEM" evidence="8">
    <location>
        <begin position="75"/>
        <end position="119"/>
    </location>
</feature>
<keyword evidence="4" id="KW-0007">Acetylation</keyword>
<keyword evidence="7" id="KW-1133">Transmembrane helix</keyword>
<evidence type="ECO:0000256" key="3">
    <source>
        <dbReference type="ARBA" id="ARBA00022553"/>
    </source>
</evidence>
<dbReference type="Pfam" id="PF08198">
    <property type="entry name" value="Thymopoietin"/>
    <property type="match status" value="1"/>
</dbReference>
<feature type="domain" description="LEM-like" evidence="9">
    <location>
        <begin position="1"/>
        <end position="44"/>
    </location>
</feature>
<protein>
    <submittedName>
        <fullName evidence="10">Lamina-associated polypeptide 2-like</fullName>
    </submittedName>
</protein>
<keyword evidence="5" id="KW-0238">DNA-binding</keyword>
<accession>A0A1W3JGJ8</accession>
<dbReference type="OMA" id="VKPSEYW"/>
<evidence type="ECO:0000313" key="10">
    <source>
        <dbReference type="Ensembl" id="ENSCINP00000020971.3"/>
    </source>
</evidence>
<dbReference type="RefSeq" id="XP_009861364.1">
    <property type="nucleotide sequence ID" value="XM_009863062.3"/>
</dbReference>
<dbReference type="InParanoid" id="F6Z509"/>
<dbReference type="CDD" id="cd12935">
    <property type="entry name" value="LEM_like"/>
    <property type="match status" value="1"/>
</dbReference>
<dbReference type="InterPro" id="IPR013146">
    <property type="entry name" value="LEM-like_dom"/>
</dbReference>
<dbReference type="SUPFAM" id="SSF63451">
    <property type="entry name" value="LEM domain"/>
    <property type="match status" value="2"/>
</dbReference>
<comment type="similarity">
    <text evidence="1">Belongs to the LEM family.</text>
</comment>
<dbReference type="CDD" id="cd12934">
    <property type="entry name" value="LEM"/>
    <property type="match status" value="1"/>
</dbReference>
<keyword evidence="7" id="KW-0812">Transmembrane</keyword>
<dbReference type="InterPro" id="IPR003887">
    <property type="entry name" value="LEM_dom"/>
</dbReference>
<feature type="compositionally biased region" description="Polar residues" evidence="6">
    <location>
        <begin position="151"/>
        <end position="161"/>
    </location>
</feature>
<dbReference type="GeneTree" id="ENSGT00940000154098"/>
<gene>
    <name evidence="10" type="primary">LOC100187247</name>
</gene>
<dbReference type="OrthoDB" id="6363067at2759"/>
<organism evidence="10 11">
    <name type="scientific">Ciona intestinalis</name>
    <name type="common">Transparent sea squirt</name>
    <name type="synonym">Ascidia intestinalis</name>
    <dbReference type="NCBI Taxonomy" id="7719"/>
    <lineage>
        <taxon>Eukaryota</taxon>
        <taxon>Metazoa</taxon>
        <taxon>Chordata</taxon>
        <taxon>Tunicata</taxon>
        <taxon>Ascidiacea</taxon>
        <taxon>Phlebobranchia</taxon>
        <taxon>Cionidae</taxon>
        <taxon>Ciona</taxon>
    </lineage>
</organism>
<dbReference type="GO" id="GO:0003677">
    <property type="term" value="F:DNA binding"/>
    <property type="evidence" value="ECO:0007669"/>
    <property type="project" value="UniProtKB-KW"/>
</dbReference>
<name>F6Z509_CIOIN</name>
<evidence type="ECO:0000256" key="2">
    <source>
        <dbReference type="ARBA" id="ARBA00022481"/>
    </source>
</evidence>
<feature type="transmembrane region" description="Helical" evidence="7">
    <location>
        <begin position="227"/>
        <end position="245"/>
    </location>
</feature>
<dbReference type="PANTHER" id="PTHR12019">
    <property type="entry name" value="LAMINA-ASSOCIATED POLYPEPTIDE THYMOPOIETIN"/>
    <property type="match status" value="1"/>
</dbReference>
<dbReference type="GeneID" id="100187247"/>
<sequence>MPHPDDMTKEEIKEQLLAHGVSLPHGNAHKATYVKLYNMHVENQSGSFSSDDEALDNLYSKKVNIKKTYPKEWEITNIEQLTNEEISIKLRFFGMVPGPIGPSTRNVYLKKLEKFMSEKRKDIAHQYSDDEEDVENEVIVVKATLNRNRHTSSQPVNTRKSNINHEDIQPGVSEKTTFLSQPPNTHDASSATTRRPLHPCGDAKKMTKPQDLVRDDKIKQEHHWMPVWLQVLVASIIAGFIYLVFQTMESNPAPLSLPTTNSD</sequence>
<evidence type="ECO:0000256" key="7">
    <source>
        <dbReference type="SAM" id="Phobius"/>
    </source>
</evidence>
<dbReference type="AlphaFoldDB" id="F6Z509"/>
<evidence type="ECO:0000259" key="8">
    <source>
        <dbReference type="PROSITE" id="PS50954"/>
    </source>
</evidence>
<dbReference type="HOGENOM" id="CLU_1057518_0_0_1"/>
<dbReference type="Proteomes" id="UP000008144">
    <property type="component" value="Unassembled WGS sequence"/>
</dbReference>
<reference evidence="10" key="2">
    <citation type="submission" date="2025-08" db="UniProtKB">
        <authorList>
            <consortium name="Ensembl"/>
        </authorList>
    </citation>
    <scope>IDENTIFICATION</scope>
</reference>
<dbReference type="GO" id="GO:0005635">
    <property type="term" value="C:nuclear envelope"/>
    <property type="evidence" value="ECO:0007669"/>
    <property type="project" value="UniProtKB-ARBA"/>
</dbReference>
<feature type="region of interest" description="Disordered" evidence="6">
    <location>
        <begin position="149"/>
        <end position="211"/>
    </location>
</feature>
<evidence type="ECO:0000313" key="11">
    <source>
        <dbReference type="Proteomes" id="UP000008144"/>
    </source>
</evidence>
<dbReference type="SMART" id="SM00540">
    <property type="entry name" value="LEM"/>
    <property type="match status" value="1"/>
</dbReference>
<dbReference type="Ensembl" id="ENSCINT00000020971.3">
    <property type="protein sequence ID" value="ENSCINP00000020971.3"/>
    <property type="gene ID" value="ENSCING00000001128.3"/>
</dbReference>
<dbReference type="InterPro" id="IPR011015">
    <property type="entry name" value="LEM/LEM-like_dom_sf"/>
</dbReference>
<dbReference type="InterPro" id="IPR051656">
    <property type="entry name" value="LEM_domain"/>
</dbReference>
<reference evidence="11" key="1">
    <citation type="journal article" date="2002" name="Science">
        <title>The draft genome of Ciona intestinalis: insights into chordate and vertebrate origins.</title>
        <authorList>
            <person name="Dehal P."/>
            <person name="Satou Y."/>
            <person name="Campbell R.K."/>
            <person name="Chapman J."/>
            <person name="Degnan B."/>
            <person name="De Tomaso A."/>
            <person name="Davidson B."/>
            <person name="Di Gregorio A."/>
            <person name="Gelpke M."/>
            <person name="Goodstein D.M."/>
            <person name="Harafuji N."/>
            <person name="Hastings K.E."/>
            <person name="Ho I."/>
            <person name="Hotta K."/>
            <person name="Huang W."/>
            <person name="Kawashima T."/>
            <person name="Lemaire P."/>
            <person name="Martinez D."/>
            <person name="Meinertzhagen I.A."/>
            <person name="Necula S."/>
            <person name="Nonaka M."/>
            <person name="Putnam N."/>
            <person name="Rash S."/>
            <person name="Saiga H."/>
            <person name="Satake M."/>
            <person name="Terry A."/>
            <person name="Yamada L."/>
            <person name="Wang H.G."/>
            <person name="Awazu S."/>
            <person name="Azumi K."/>
            <person name="Boore J."/>
            <person name="Branno M."/>
            <person name="Chin-Bow S."/>
            <person name="DeSantis R."/>
            <person name="Doyle S."/>
            <person name="Francino P."/>
            <person name="Keys D.N."/>
            <person name="Haga S."/>
            <person name="Hayashi H."/>
            <person name="Hino K."/>
            <person name="Imai K.S."/>
            <person name="Inaba K."/>
            <person name="Kano S."/>
            <person name="Kobayashi K."/>
            <person name="Kobayashi M."/>
            <person name="Lee B.I."/>
            <person name="Makabe K.W."/>
            <person name="Manohar C."/>
            <person name="Matassi G."/>
            <person name="Medina M."/>
            <person name="Mochizuki Y."/>
            <person name="Mount S."/>
            <person name="Morishita T."/>
            <person name="Miura S."/>
            <person name="Nakayama A."/>
            <person name="Nishizaka S."/>
            <person name="Nomoto H."/>
            <person name="Ohta F."/>
            <person name="Oishi K."/>
            <person name="Rigoutsos I."/>
            <person name="Sano M."/>
            <person name="Sasaki A."/>
            <person name="Sasakura Y."/>
            <person name="Shoguchi E."/>
            <person name="Shin-i T."/>
            <person name="Spagnuolo A."/>
            <person name="Stainier D."/>
            <person name="Suzuki M.M."/>
            <person name="Tassy O."/>
            <person name="Takatori N."/>
            <person name="Tokuoka M."/>
            <person name="Yagi K."/>
            <person name="Yoshizaki F."/>
            <person name="Wada S."/>
            <person name="Zhang C."/>
            <person name="Hyatt P.D."/>
            <person name="Larimer F."/>
            <person name="Detter C."/>
            <person name="Doggett N."/>
            <person name="Glavina T."/>
            <person name="Hawkins T."/>
            <person name="Richardson P."/>
            <person name="Lucas S."/>
            <person name="Kohara Y."/>
            <person name="Levine M."/>
            <person name="Satoh N."/>
            <person name="Rokhsar D.S."/>
        </authorList>
    </citation>
    <scope>NUCLEOTIDE SEQUENCE [LARGE SCALE GENOMIC DNA]</scope>
</reference>
<feature type="compositionally biased region" description="Polar residues" evidence="6">
    <location>
        <begin position="174"/>
        <end position="193"/>
    </location>
</feature>
<dbReference type="SMART" id="SM01261">
    <property type="entry name" value="Thymopoietin"/>
    <property type="match status" value="1"/>
</dbReference>
<dbReference type="PROSITE" id="PS50955">
    <property type="entry name" value="LEM_LIKE"/>
    <property type="match status" value="1"/>
</dbReference>
<accession>F6Z509</accession>
<evidence type="ECO:0000259" key="9">
    <source>
        <dbReference type="PROSITE" id="PS50955"/>
    </source>
</evidence>
<dbReference type="PANTHER" id="PTHR12019:SF9">
    <property type="entry name" value="THYMOPOIETIN"/>
    <property type="match status" value="1"/>
</dbReference>
<keyword evidence="2" id="KW-0488">Methylation</keyword>
<proteinExistence type="inferred from homology"/>
<evidence type="ECO:0000256" key="1">
    <source>
        <dbReference type="ARBA" id="ARBA00007744"/>
    </source>
</evidence>
<evidence type="ECO:0000256" key="6">
    <source>
        <dbReference type="SAM" id="MobiDB-lite"/>
    </source>
</evidence>
<dbReference type="PROSITE" id="PS50954">
    <property type="entry name" value="LEM"/>
    <property type="match status" value="1"/>
</dbReference>
<keyword evidence="3" id="KW-0597">Phosphoprotein</keyword>
<keyword evidence="11" id="KW-1185">Reference proteome</keyword>